<dbReference type="GO" id="GO:0015293">
    <property type="term" value="F:symporter activity"/>
    <property type="evidence" value="ECO:0007669"/>
    <property type="project" value="UniProtKB-UniRule"/>
</dbReference>
<comment type="caution">
    <text evidence="7">The sequence shown here is derived from an EMBL/GenBank/DDBJ whole genome shotgun (WGS) entry which is preliminary data.</text>
</comment>
<dbReference type="Proteomes" id="UP000248326">
    <property type="component" value="Unassembled WGS sequence"/>
</dbReference>
<comment type="subcellular location">
    <subcellularLocation>
        <location evidence="6">Cell membrane</location>
        <topology evidence="6">Multi-pass membrane protein</topology>
    </subcellularLocation>
    <subcellularLocation>
        <location evidence="1">Membrane</location>
        <topology evidence="1">Multi-pass membrane protein</topology>
    </subcellularLocation>
</comment>
<comment type="similarity">
    <text evidence="6">Belongs to the NRAMP family.</text>
</comment>
<dbReference type="GO" id="GO:0005384">
    <property type="term" value="F:manganese ion transmembrane transporter activity"/>
    <property type="evidence" value="ECO:0007669"/>
    <property type="project" value="TreeGrafter"/>
</dbReference>
<dbReference type="AlphaFoldDB" id="A0A318S7C6"/>
<evidence type="ECO:0000256" key="3">
    <source>
        <dbReference type="ARBA" id="ARBA00022692"/>
    </source>
</evidence>
<gene>
    <name evidence="6" type="primary">mntH</name>
    <name evidence="7" type="ORF">DES52_108147</name>
</gene>
<feature type="transmembrane region" description="Helical" evidence="6">
    <location>
        <begin position="52"/>
        <end position="75"/>
    </location>
</feature>
<evidence type="ECO:0000256" key="4">
    <source>
        <dbReference type="ARBA" id="ARBA00022989"/>
    </source>
</evidence>
<name>A0A318S7C6_9DEIO</name>
<keyword evidence="6" id="KW-0769">Symport</keyword>
<feature type="transmembrane region" description="Helical" evidence="6">
    <location>
        <begin position="233"/>
        <end position="262"/>
    </location>
</feature>
<dbReference type="GO" id="GO:0015086">
    <property type="term" value="F:cadmium ion transmembrane transporter activity"/>
    <property type="evidence" value="ECO:0007669"/>
    <property type="project" value="TreeGrafter"/>
</dbReference>
<dbReference type="NCBIfam" id="NF037982">
    <property type="entry name" value="Nramp_1"/>
    <property type="match status" value="1"/>
</dbReference>
<evidence type="ECO:0000313" key="8">
    <source>
        <dbReference type="Proteomes" id="UP000248326"/>
    </source>
</evidence>
<dbReference type="GO" id="GO:0034755">
    <property type="term" value="P:iron ion transmembrane transport"/>
    <property type="evidence" value="ECO:0007669"/>
    <property type="project" value="TreeGrafter"/>
</dbReference>
<protein>
    <recommendedName>
        <fullName evidence="6">Divalent metal cation transporter MntH</fullName>
    </recommendedName>
</protein>
<evidence type="ECO:0000313" key="7">
    <source>
        <dbReference type="EMBL" id="PYE53617.1"/>
    </source>
</evidence>
<keyword evidence="8" id="KW-1185">Reference proteome</keyword>
<dbReference type="HAMAP" id="MF_00221">
    <property type="entry name" value="NRAMP"/>
    <property type="match status" value="1"/>
</dbReference>
<evidence type="ECO:0000256" key="2">
    <source>
        <dbReference type="ARBA" id="ARBA00022448"/>
    </source>
</evidence>
<feature type="transmembrane region" description="Helical" evidence="6">
    <location>
        <begin position="349"/>
        <end position="371"/>
    </location>
</feature>
<dbReference type="PANTHER" id="PTHR11706:SF33">
    <property type="entry name" value="NATURAL RESISTANCE-ASSOCIATED MACROPHAGE PROTEIN 2"/>
    <property type="match status" value="1"/>
</dbReference>
<dbReference type="NCBIfam" id="NF001923">
    <property type="entry name" value="PRK00701.1"/>
    <property type="match status" value="1"/>
</dbReference>
<comment type="function">
    <text evidence="6">H(+)-stimulated, divalent metal cation uptake system.</text>
</comment>
<keyword evidence="3 6" id="KW-0812">Transmembrane</keyword>
<sequence length="408" mass="42429">MILSRRRERGPKVPLGARLAFLGPALVASVAYMDPGNFAANISGGAAFGTALVWVVVAASLMAILVQILSAKLGLATGASLPELIRDTWPDWASKLYWAQAELVAMATDLAEFLGASIALQLLLHWPLWLGAIVTAVFTFALLAAQGRKGRVLEIVVGAFVGFIALCYVVELALSHGASAVARSLLPHALPDGALLLAVSIVGATVMPHVIYLHGALTKTRHTTPAQAKSAGLLNAVSVTVALLIAGFVNVAMLGVSAATFHATGHNDIADLATAYHTLTPLLGGFAATVFGVALLASGLSSSVVGTLAGQIVMEGFTGWKVPLWLRRLVTLLPAVVVILLNVDPTRALVWSQVALSFGIPFALVPLLIFTSRSKLMGSLVNTRLVTLLGAVAALLVIGLNVAFLVQL</sequence>
<proteinExistence type="inferred from homology"/>
<feature type="transmembrane region" description="Helical" evidence="6">
    <location>
        <begin position="325"/>
        <end position="343"/>
    </location>
</feature>
<evidence type="ECO:0000256" key="6">
    <source>
        <dbReference type="HAMAP-Rule" id="MF_00221"/>
    </source>
</evidence>
<dbReference type="InterPro" id="IPR001046">
    <property type="entry name" value="NRAMP_fam"/>
</dbReference>
<keyword evidence="5 6" id="KW-0472">Membrane</keyword>
<dbReference type="PANTHER" id="PTHR11706">
    <property type="entry name" value="SOLUTE CARRIER PROTEIN FAMILY 11 MEMBER"/>
    <property type="match status" value="1"/>
</dbReference>
<organism evidence="7 8">
    <name type="scientific">Deinococcus yavapaiensis KR-236</name>
    <dbReference type="NCBI Taxonomy" id="694435"/>
    <lineage>
        <taxon>Bacteria</taxon>
        <taxon>Thermotogati</taxon>
        <taxon>Deinococcota</taxon>
        <taxon>Deinococci</taxon>
        <taxon>Deinococcales</taxon>
        <taxon>Deinococcaceae</taxon>
        <taxon>Deinococcus</taxon>
    </lineage>
</organism>
<dbReference type="Pfam" id="PF01566">
    <property type="entry name" value="Nramp"/>
    <property type="match status" value="1"/>
</dbReference>
<evidence type="ECO:0000256" key="5">
    <source>
        <dbReference type="ARBA" id="ARBA00023136"/>
    </source>
</evidence>
<reference evidence="7 8" key="1">
    <citation type="submission" date="2018-06" db="EMBL/GenBank/DDBJ databases">
        <title>Genomic Encyclopedia of Type Strains, Phase IV (KMG-IV): sequencing the most valuable type-strain genomes for metagenomic binning, comparative biology and taxonomic classification.</title>
        <authorList>
            <person name="Goeker M."/>
        </authorList>
    </citation>
    <scope>NUCLEOTIDE SEQUENCE [LARGE SCALE GENOMIC DNA]</scope>
    <source>
        <strain evidence="7 8">DSM 18048</strain>
    </source>
</reference>
<keyword evidence="2 6" id="KW-0813">Transport</keyword>
<feature type="transmembrane region" description="Helical" evidence="6">
    <location>
        <begin position="194"/>
        <end position="213"/>
    </location>
</feature>
<feature type="transmembrane region" description="Helical" evidence="6">
    <location>
        <begin position="383"/>
        <end position="406"/>
    </location>
</feature>
<dbReference type="NCBIfam" id="TIGR01197">
    <property type="entry name" value="nramp"/>
    <property type="match status" value="1"/>
</dbReference>
<dbReference type="GO" id="GO:0005886">
    <property type="term" value="C:plasma membrane"/>
    <property type="evidence" value="ECO:0007669"/>
    <property type="project" value="UniProtKB-SubCell"/>
</dbReference>
<dbReference type="OrthoDB" id="9787548at2"/>
<dbReference type="RefSeq" id="WP_110886972.1">
    <property type="nucleotide sequence ID" value="NZ_QJSX01000008.1"/>
</dbReference>
<feature type="transmembrane region" description="Helical" evidence="6">
    <location>
        <begin position="126"/>
        <end position="145"/>
    </location>
</feature>
<accession>A0A318S7C6</accession>
<dbReference type="EMBL" id="QJSX01000008">
    <property type="protein sequence ID" value="PYE53617.1"/>
    <property type="molecule type" value="Genomic_DNA"/>
</dbReference>
<dbReference type="PRINTS" id="PR00447">
    <property type="entry name" value="NATRESASSCMP"/>
</dbReference>
<feature type="transmembrane region" description="Helical" evidence="6">
    <location>
        <begin position="152"/>
        <end position="174"/>
    </location>
</feature>
<evidence type="ECO:0000256" key="1">
    <source>
        <dbReference type="ARBA" id="ARBA00004141"/>
    </source>
</evidence>
<keyword evidence="4 6" id="KW-1133">Transmembrane helix</keyword>
<dbReference type="GO" id="GO:0046872">
    <property type="term" value="F:metal ion binding"/>
    <property type="evidence" value="ECO:0007669"/>
    <property type="project" value="UniProtKB-UniRule"/>
</dbReference>
<feature type="transmembrane region" description="Helical" evidence="6">
    <location>
        <begin position="282"/>
        <end position="313"/>
    </location>
</feature>
<keyword evidence="6" id="KW-0406">Ion transport</keyword>
<keyword evidence="6" id="KW-1003">Cell membrane</keyword>